<protein>
    <submittedName>
        <fullName evidence="2">Uncharacterized protein</fullName>
    </submittedName>
</protein>
<reference evidence="1 3" key="1">
    <citation type="journal article" date="2017" name="Nature">
        <title>The sunflower genome provides insights into oil metabolism, flowering and Asterid evolution.</title>
        <authorList>
            <person name="Badouin H."/>
            <person name="Gouzy J."/>
            <person name="Grassa C.J."/>
            <person name="Murat F."/>
            <person name="Staton S.E."/>
            <person name="Cottret L."/>
            <person name="Lelandais-Briere C."/>
            <person name="Owens G.L."/>
            <person name="Carrere S."/>
            <person name="Mayjonade B."/>
            <person name="Legrand L."/>
            <person name="Gill N."/>
            <person name="Kane N.C."/>
            <person name="Bowers J.E."/>
            <person name="Hubner S."/>
            <person name="Bellec A."/>
            <person name="Berard A."/>
            <person name="Berges H."/>
            <person name="Blanchet N."/>
            <person name="Boniface M.C."/>
            <person name="Brunel D."/>
            <person name="Catrice O."/>
            <person name="Chaidir N."/>
            <person name="Claudel C."/>
            <person name="Donnadieu C."/>
            <person name="Faraut T."/>
            <person name="Fievet G."/>
            <person name="Helmstetter N."/>
            <person name="King M."/>
            <person name="Knapp S.J."/>
            <person name="Lai Z."/>
            <person name="Le Paslier M.C."/>
            <person name="Lippi Y."/>
            <person name="Lorenzon L."/>
            <person name="Mandel J.R."/>
            <person name="Marage G."/>
            <person name="Marchand G."/>
            <person name="Marquand E."/>
            <person name="Bret-Mestries E."/>
            <person name="Morien E."/>
            <person name="Nambeesan S."/>
            <person name="Nguyen T."/>
            <person name="Pegot-Espagnet P."/>
            <person name="Pouilly N."/>
            <person name="Raftis F."/>
            <person name="Sallet E."/>
            <person name="Schiex T."/>
            <person name="Thomas J."/>
            <person name="Vandecasteele C."/>
            <person name="Vares D."/>
            <person name="Vear F."/>
            <person name="Vautrin S."/>
            <person name="Crespi M."/>
            <person name="Mangin B."/>
            <person name="Burke J.M."/>
            <person name="Salse J."/>
            <person name="Munos S."/>
            <person name="Vincourt P."/>
            <person name="Rieseberg L.H."/>
            <person name="Langlade N.B."/>
        </authorList>
    </citation>
    <scope>NUCLEOTIDE SEQUENCE [LARGE SCALE GENOMIC DNA]</scope>
    <source>
        <strain evidence="3">cv. SF193</strain>
        <tissue evidence="1">Leaves</tissue>
    </source>
</reference>
<name>A0A251UY33_HELAN</name>
<dbReference type="EMBL" id="CM007893">
    <property type="protein sequence ID" value="OTG28258.1"/>
    <property type="molecule type" value="Genomic_DNA"/>
</dbReference>
<evidence type="ECO:0000313" key="2">
    <source>
        <dbReference type="EMBL" id="OTG28258.1"/>
    </source>
</evidence>
<sequence>MLLNLTNKNIPLLLLIKAIPNNNHPCLVTDKARVFRKSPSPKQCRRPLKATHLIMLTLTPHPFNGVYDHTLTRMWLLLSIRRHPFF</sequence>
<evidence type="ECO:0000313" key="1">
    <source>
        <dbReference type="EMBL" id="KAF5809745.1"/>
    </source>
</evidence>
<dbReference type="EMBL" id="MNCJ02000319">
    <property type="protein sequence ID" value="KAF5809745.1"/>
    <property type="molecule type" value="Genomic_DNA"/>
</dbReference>
<dbReference type="AlphaFoldDB" id="A0A251UY33"/>
<dbReference type="Gramene" id="mRNA:HanXRQr2_Chr04g0160981">
    <property type="protein sequence ID" value="CDS:HanXRQr2_Chr04g0160981.1"/>
    <property type="gene ID" value="HanXRQr2_Chr04g0160981"/>
</dbReference>
<proteinExistence type="predicted"/>
<accession>A0A251UY33</accession>
<gene>
    <name evidence="2" type="ORF">HannXRQ_Chr04g0109231</name>
    <name evidence="1" type="ORF">HanXRQr2_Chr04g0160981</name>
</gene>
<dbReference type="InParanoid" id="A0A251UY33"/>
<dbReference type="Proteomes" id="UP000215914">
    <property type="component" value="Chromosome 4"/>
</dbReference>
<keyword evidence="3" id="KW-1185">Reference proteome</keyword>
<reference evidence="1" key="3">
    <citation type="submission" date="2020-06" db="EMBL/GenBank/DDBJ databases">
        <title>Helianthus annuus Genome sequencing and assembly Release 2.</title>
        <authorList>
            <person name="Gouzy J."/>
            <person name="Langlade N."/>
            <person name="Munos S."/>
        </authorList>
    </citation>
    <scope>NUCLEOTIDE SEQUENCE</scope>
    <source>
        <tissue evidence="1">Leaves</tissue>
    </source>
</reference>
<reference evidence="2" key="2">
    <citation type="submission" date="2017-02" db="EMBL/GenBank/DDBJ databases">
        <title>Sunflower complete genome.</title>
        <authorList>
            <person name="Langlade N."/>
            <person name="Munos S."/>
        </authorList>
    </citation>
    <scope>NUCLEOTIDE SEQUENCE [LARGE SCALE GENOMIC DNA]</scope>
    <source>
        <tissue evidence="2">Leaves</tissue>
    </source>
</reference>
<evidence type="ECO:0000313" key="3">
    <source>
        <dbReference type="Proteomes" id="UP000215914"/>
    </source>
</evidence>
<organism evidence="2 3">
    <name type="scientific">Helianthus annuus</name>
    <name type="common">Common sunflower</name>
    <dbReference type="NCBI Taxonomy" id="4232"/>
    <lineage>
        <taxon>Eukaryota</taxon>
        <taxon>Viridiplantae</taxon>
        <taxon>Streptophyta</taxon>
        <taxon>Embryophyta</taxon>
        <taxon>Tracheophyta</taxon>
        <taxon>Spermatophyta</taxon>
        <taxon>Magnoliopsida</taxon>
        <taxon>eudicotyledons</taxon>
        <taxon>Gunneridae</taxon>
        <taxon>Pentapetalae</taxon>
        <taxon>asterids</taxon>
        <taxon>campanulids</taxon>
        <taxon>Asterales</taxon>
        <taxon>Asteraceae</taxon>
        <taxon>Asteroideae</taxon>
        <taxon>Heliantheae alliance</taxon>
        <taxon>Heliantheae</taxon>
        <taxon>Helianthus</taxon>
    </lineage>
</organism>